<evidence type="ECO:0000256" key="1">
    <source>
        <dbReference type="ARBA" id="ARBA00004141"/>
    </source>
</evidence>
<dbReference type="InterPro" id="IPR037185">
    <property type="entry name" value="EmrE-like"/>
</dbReference>
<reference evidence="6 7" key="1">
    <citation type="submission" date="2024-02" db="EMBL/GenBank/DDBJ databases">
        <authorList>
            <person name="Chen Y."/>
            <person name="Shah S."/>
            <person name="Dougan E. K."/>
            <person name="Thang M."/>
            <person name="Chan C."/>
        </authorList>
    </citation>
    <scope>NUCLEOTIDE SEQUENCE [LARGE SCALE GENOMIC DNA]</scope>
</reference>
<dbReference type="PANTHER" id="PTHR10231">
    <property type="entry name" value="NUCLEOTIDE-SUGAR TRANSMEMBRANE TRANSPORTER"/>
    <property type="match status" value="1"/>
</dbReference>
<accession>A0ABP0HW63</accession>
<dbReference type="Proteomes" id="UP001642484">
    <property type="component" value="Unassembled WGS sequence"/>
</dbReference>
<keyword evidence="4 5" id="KW-0472">Membrane</keyword>
<evidence type="ECO:0000256" key="4">
    <source>
        <dbReference type="ARBA" id="ARBA00023136"/>
    </source>
</evidence>
<feature type="transmembrane region" description="Helical" evidence="5">
    <location>
        <begin position="209"/>
        <end position="233"/>
    </location>
</feature>
<evidence type="ECO:0000256" key="2">
    <source>
        <dbReference type="ARBA" id="ARBA00022692"/>
    </source>
</evidence>
<feature type="transmembrane region" description="Helical" evidence="5">
    <location>
        <begin position="245"/>
        <end position="266"/>
    </location>
</feature>
<organism evidence="6 7">
    <name type="scientific">Durusdinium trenchii</name>
    <dbReference type="NCBI Taxonomy" id="1381693"/>
    <lineage>
        <taxon>Eukaryota</taxon>
        <taxon>Sar</taxon>
        <taxon>Alveolata</taxon>
        <taxon>Dinophyceae</taxon>
        <taxon>Suessiales</taxon>
        <taxon>Symbiodiniaceae</taxon>
        <taxon>Durusdinium</taxon>
    </lineage>
</organism>
<dbReference type="SUPFAM" id="SSF103481">
    <property type="entry name" value="Multidrug resistance efflux transporter EmrE"/>
    <property type="match status" value="1"/>
</dbReference>
<dbReference type="Pfam" id="PF04142">
    <property type="entry name" value="Nuc_sug_transp"/>
    <property type="match status" value="1"/>
</dbReference>
<evidence type="ECO:0008006" key="8">
    <source>
        <dbReference type="Google" id="ProtNLM"/>
    </source>
</evidence>
<dbReference type="InterPro" id="IPR007271">
    <property type="entry name" value="Nuc_sug_transpt"/>
</dbReference>
<comment type="caution">
    <text evidence="6">The sequence shown here is derived from an EMBL/GenBank/DDBJ whole genome shotgun (WGS) entry which is preliminary data.</text>
</comment>
<protein>
    <recommendedName>
        <fullName evidence="8">CMP-sialic acid transporter</fullName>
    </recommendedName>
</protein>
<evidence type="ECO:0000256" key="5">
    <source>
        <dbReference type="SAM" id="Phobius"/>
    </source>
</evidence>
<keyword evidence="7" id="KW-1185">Reference proteome</keyword>
<evidence type="ECO:0000256" key="3">
    <source>
        <dbReference type="ARBA" id="ARBA00022989"/>
    </source>
</evidence>
<comment type="subcellular location">
    <subcellularLocation>
        <location evidence="1">Membrane</location>
        <topology evidence="1">Multi-pass membrane protein</topology>
    </subcellularLocation>
</comment>
<dbReference type="EMBL" id="CAXAMN010001447">
    <property type="protein sequence ID" value="CAK8994465.1"/>
    <property type="molecule type" value="Genomic_DNA"/>
</dbReference>
<feature type="transmembrane region" description="Helical" evidence="5">
    <location>
        <begin position="278"/>
        <end position="297"/>
    </location>
</feature>
<feature type="transmembrane region" description="Helical" evidence="5">
    <location>
        <begin position="176"/>
        <end position="194"/>
    </location>
</feature>
<name>A0ABP0HW63_9DINO</name>
<evidence type="ECO:0000313" key="6">
    <source>
        <dbReference type="EMBL" id="CAK8994465.1"/>
    </source>
</evidence>
<feature type="transmembrane region" description="Helical" evidence="5">
    <location>
        <begin position="304"/>
        <end position="324"/>
    </location>
</feature>
<keyword evidence="3 5" id="KW-1133">Transmembrane helix</keyword>
<keyword evidence="2 5" id="KW-0812">Transmembrane</keyword>
<feature type="transmembrane region" description="Helical" evidence="5">
    <location>
        <begin position="330"/>
        <end position="348"/>
    </location>
</feature>
<sequence>MLTPPSEDVPGVVLRAAKPMGSHARLCRPMVPESTSAGSHADGLLLCAESLDHLFQVARPVQRHGGRLLHRVRQTGFCAGHAATEGGPPPVRMAPVRPPAGVAAGMVPIFGEALSSLHKSASWLFAVPAALYTLQNRLVFEALHFISPPEYQLLNNMKLFTTSLVFRVVMKRQLRVFQWLALLLLGLGMALATTPKPGSTTQEDTRHDVWIGSAIMFAVAWCSAVAGVMNEWLIKSSSSVLEANVWLYLFGALITLASLLGSETAAEGYLAGFDSSMLPWSVVLCNAVLGQSIAFLFRYADSIVKLYAVCAAMALTAILSSIFLSYSLDFHTLGGYLVTFLSMCLYYLPPDVLFSSDTDFFHGLTHTRKTQ</sequence>
<evidence type="ECO:0000313" key="7">
    <source>
        <dbReference type="Proteomes" id="UP001642484"/>
    </source>
</evidence>
<proteinExistence type="predicted"/>
<gene>
    <name evidence="6" type="ORF">CCMP2556_LOCUS3649</name>
</gene>